<accession>A0A9P1NQG8</accession>
<feature type="transmembrane region" description="Helical" evidence="1">
    <location>
        <begin position="78"/>
        <end position="98"/>
    </location>
</feature>
<dbReference type="Proteomes" id="UP000007319">
    <property type="component" value="Plasmid AZOBR_p2"/>
</dbReference>
<keyword evidence="1" id="KW-0812">Transmembrane</keyword>
<reference evidence="2 3" key="1">
    <citation type="journal article" date="2011" name="PLoS Genet.">
        <title>Azospirillum genomes reveal transition of bacteria from aquatic to terrestrial environments.</title>
        <authorList>
            <person name="Wisniewski-Dye F."/>
            <person name="Borziak K."/>
            <person name="Khalsa-Moyers G."/>
            <person name="Alexandre G."/>
            <person name="Sukharnikov L.O."/>
            <person name="Wuichet K."/>
            <person name="Hurst G.B."/>
            <person name="McDonald W.H."/>
            <person name="Robertson J.S."/>
            <person name="Barbe V."/>
            <person name="Calteau A."/>
            <person name="Rouy Z."/>
            <person name="Mangenot S."/>
            <person name="Prigent-Combaret C."/>
            <person name="Normand P."/>
            <person name="Boyer M."/>
            <person name="Siguier P."/>
            <person name="Dessaux Y."/>
            <person name="Elmerich C."/>
            <person name="Condemine G."/>
            <person name="Krishnen G."/>
            <person name="Kennedy I."/>
            <person name="Paterson A.H."/>
            <person name="Gonzalez V."/>
            <person name="Mavingui P."/>
            <person name="Zhulin I.B."/>
        </authorList>
    </citation>
    <scope>NUCLEOTIDE SEQUENCE [LARGE SCALE GENOMIC DNA]</scope>
    <source>
        <strain evidence="2 3">Sp245</strain>
    </source>
</reference>
<keyword evidence="2" id="KW-0614">Plasmid</keyword>
<geneLocation type="plasmid" evidence="2 3">
    <name>AZOBR_p2</name>
</geneLocation>
<protein>
    <submittedName>
        <fullName evidence="2">Uncharacterized protein</fullName>
    </submittedName>
</protein>
<name>A0A9P1NQG8_9PROT</name>
<sequence length="105" mass="11408">MNSGQRVVVLSVCGVVALLLHIAYWQWGWDSDVPFPLSPVGIGMIPKDWVASPTFELKPSNDVEPVFGVWARTAFDHAIVAGVIGPVLLIGFGLFVYLGRDRGQS</sequence>
<evidence type="ECO:0000256" key="1">
    <source>
        <dbReference type="SAM" id="Phobius"/>
    </source>
</evidence>
<proteinExistence type="predicted"/>
<keyword evidence="1" id="KW-1133">Transmembrane helix</keyword>
<organism evidence="2 3">
    <name type="scientific">Azospirillum baldaniorum</name>
    <dbReference type="NCBI Taxonomy" id="1064539"/>
    <lineage>
        <taxon>Bacteria</taxon>
        <taxon>Pseudomonadati</taxon>
        <taxon>Pseudomonadota</taxon>
        <taxon>Alphaproteobacteria</taxon>
        <taxon>Rhodospirillales</taxon>
        <taxon>Azospirillaceae</taxon>
        <taxon>Azospirillum</taxon>
    </lineage>
</organism>
<dbReference type="AlphaFoldDB" id="A0A9P1NQG8"/>
<keyword evidence="1" id="KW-0472">Membrane</keyword>
<evidence type="ECO:0000313" key="3">
    <source>
        <dbReference type="Proteomes" id="UP000007319"/>
    </source>
</evidence>
<dbReference type="KEGG" id="abs:AZOBR_p270182"/>
<keyword evidence="3" id="KW-1185">Reference proteome</keyword>
<evidence type="ECO:0000313" key="2">
    <source>
        <dbReference type="EMBL" id="CCD01986.1"/>
    </source>
</evidence>
<dbReference type="EMBL" id="HE577329">
    <property type="protein sequence ID" value="CCD01986.1"/>
    <property type="molecule type" value="Genomic_DNA"/>
</dbReference>
<feature type="transmembrane region" description="Helical" evidence="1">
    <location>
        <begin position="7"/>
        <end position="27"/>
    </location>
</feature>
<gene>
    <name evidence="2" type="ORF">AZOBR_p270182</name>
</gene>
<dbReference type="RefSeq" id="WP_014242320.1">
    <property type="nucleotide sequence ID" value="NC_016618.1"/>
</dbReference>